<proteinExistence type="predicted"/>
<dbReference type="GO" id="GO:0000976">
    <property type="term" value="F:transcription cis-regulatory region binding"/>
    <property type="evidence" value="ECO:0007669"/>
    <property type="project" value="TreeGrafter"/>
</dbReference>
<reference evidence="4 5" key="1">
    <citation type="submission" date="2020-07" db="EMBL/GenBank/DDBJ databases">
        <title>non toxigenic Corynebacterium sp. nov from a clinical source.</title>
        <authorList>
            <person name="Bernier A.-M."/>
            <person name="Bernard K."/>
        </authorList>
    </citation>
    <scope>NUCLEOTIDE SEQUENCE [LARGE SCALE GENOMIC DNA]</scope>
    <source>
        <strain evidence="5">NML 93-0612</strain>
    </source>
</reference>
<dbReference type="RefSeq" id="WP_182384956.1">
    <property type="nucleotide sequence ID" value="NZ_CP059833.1"/>
</dbReference>
<evidence type="ECO:0000259" key="3">
    <source>
        <dbReference type="PROSITE" id="PS50977"/>
    </source>
</evidence>
<dbReference type="SUPFAM" id="SSF46689">
    <property type="entry name" value="Homeodomain-like"/>
    <property type="match status" value="1"/>
</dbReference>
<accession>A0A7G5FC05</accession>
<dbReference type="PROSITE" id="PS50977">
    <property type="entry name" value="HTH_TETR_2"/>
    <property type="match status" value="1"/>
</dbReference>
<dbReference type="Gene3D" id="1.10.357.10">
    <property type="entry name" value="Tetracycline Repressor, domain 2"/>
    <property type="match status" value="1"/>
</dbReference>
<sequence length="195" mass="21828">MSQRTRMNPAQRKALILDTARSAFATHSYQNVSVAAVAETAGVSVALVHKYFDSKSGLFAAVLEQHFQQLRELQRHAVTGKASTRDRVVALVEAQLDYVVKLQRPHETQHVLFGHDDARASEVRRLDEHGFAQTLRDIVRPNDSARDFYAVAAFHGILQAATRTWVQRGCPEEEKWPIIEAVVGGLEGSLGDWKR</sequence>
<dbReference type="PANTHER" id="PTHR30055:SF226">
    <property type="entry name" value="HTH-TYPE TRANSCRIPTIONAL REGULATOR PKSA"/>
    <property type="match status" value="1"/>
</dbReference>
<dbReference type="PRINTS" id="PR00455">
    <property type="entry name" value="HTHTETR"/>
</dbReference>
<evidence type="ECO:0000256" key="2">
    <source>
        <dbReference type="PROSITE-ProRule" id="PRU00335"/>
    </source>
</evidence>
<dbReference type="PROSITE" id="PS01081">
    <property type="entry name" value="HTH_TETR_1"/>
    <property type="match status" value="1"/>
</dbReference>
<dbReference type="AlphaFoldDB" id="A0A7G5FC05"/>
<name>A0A7G5FC05_9CORY</name>
<evidence type="ECO:0000256" key="1">
    <source>
        <dbReference type="ARBA" id="ARBA00023125"/>
    </source>
</evidence>
<dbReference type="EMBL" id="CP059833">
    <property type="protein sequence ID" value="QMV84146.1"/>
    <property type="molecule type" value="Genomic_DNA"/>
</dbReference>
<dbReference type="Pfam" id="PF00440">
    <property type="entry name" value="TetR_N"/>
    <property type="match status" value="1"/>
</dbReference>
<protein>
    <submittedName>
        <fullName evidence="4">TetR/AcrR family transcriptional regulator</fullName>
    </submittedName>
</protein>
<feature type="DNA-binding region" description="H-T-H motif" evidence="2">
    <location>
        <begin position="33"/>
        <end position="52"/>
    </location>
</feature>
<keyword evidence="1 2" id="KW-0238">DNA-binding</keyword>
<evidence type="ECO:0000313" key="4">
    <source>
        <dbReference type="EMBL" id="QMV84146.1"/>
    </source>
</evidence>
<dbReference type="InterPro" id="IPR023772">
    <property type="entry name" value="DNA-bd_HTH_TetR-type_CS"/>
</dbReference>
<dbReference type="InterPro" id="IPR001647">
    <property type="entry name" value="HTH_TetR"/>
</dbReference>
<keyword evidence="5" id="KW-1185">Reference proteome</keyword>
<evidence type="ECO:0000313" key="5">
    <source>
        <dbReference type="Proteomes" id="UP000515570"/>
    </source>
</evidence>
<dbReference type="GO" id="GO:0003700">
    <property type="term" value="F:DNA-binding transcription factor activity"/>
    <property type="evidence" value="ECO:0007669"/>
    <property type="project" value="TreeGrafter"/>
</dbReference>
<dbReference type="Proteomes" id="UP000515570">
    <property type="component" value="Chromosome"/>
</dbReference>
<dbReference type="InterPro" id="IPR050109">
    <property type="entry name" value="HTH-type_TetR-like_transc_reg"/>
</dbReference>
<dbReference type="PANTHER" id="PTHR30055">
    <property type="entry name" value="HTH-TYPE TRANSCRIPTIONAL REGULATOR RUTR"/>
    <property type="match status" value="1"/>
</dbReference>
<feature type="domain" description="HTH tetR-type" evidence="3">
    <location>
        <begin position="10"/>
        <end position="70"/>
    </location>
</feature>
<organism evidence="4 5">
    <name type="scientific">Corynebacterium hindlerae</name>
    <dbReference type="NCBI Taxonomy" id="699041"/>
    <lineage>
        <taxon>Bacteria</taxon>
        <taxon>Bacillati</taxon>
        <taxon>Actinomycetota</taxon>
        <taxon>Actinomycetes</taxon>
        <taxon>Mycobacteriales</taxon>
        <taxon>Corynebacteriaceae</taxon>
        <taxon>Corynebacterium</taxon>
    </lineage>
</organism>
<gene>
    <name evidence="4" type="ORF">HW450_07085</name>
</gene>
<dbReference type="InterPro" id="IPR009057">
    <property type="entry name" value="Homeodomain-like_sf"/>
</dbReference>